<accession>A0A5A7NYZ0</accession>
<evidence type="ECO:0000313" key="2">
    <source>
        <dbReference type="EMBL" id="GER25746.1"/>
    </source>
</evidence>
<dbReference type="Proteomes" id="UP000325081">
    <property type="component" value="Unassembled WGS sequence"/>
</dbReference>
<keyword evidence="2" id="KW-0238">DNA-binding</keyword>
<feature type="region of interest" description="Disordered" evidence="1">
    <location>
        <begin position="1"/>
        <end position="32"/>
    </location>
</feature>
<feature type="region of interest" description="Disordered" evidence="1">
    <location>
        <begin position="44"/>
        <end position="66"/>
    </location>
</feature>
<feature type="compositionally biased region" description="Basic residues" evidence="1">
    <location>
        <begin position="56"/>
        <end position="65"/>
    </location>
</feature>
<dbReference type="AlphaFoldDB" id="A0A5A7NYZ0"/>
<evidence type="ECO:0000313" key="3">
    <source>
        <dbReference type="Proteomes" id="UP000325081"/>
    </source>
</evidence>
<keyword evidence="2" id="KW-0371">Homeobox</keyword>
<feature type="compositionally biased region" description="Polar residues" evidence="1">
    <location>
        <begin position="14"/>
        <end position="25"/>
    </location>
</feature>
<dbReference type="EMBL" id="BKCP01000447">
    <property type="protein sequence ID" value="GER25746.1"/>
    <property type="molecule type" value="Genomic_DNA"/>
</dbReference>
<organism evidence="2 3">
    <name type="scientific">Striga asiatica</name>
    <name type="common">Asiatic witchweed</name>
    <name type="synonym">Buchnera asiatica</name>
    <dbReference type="NCBI Taxonomy" id="4170"/>
    <lineage>
        <taxon>Eukaryota</taxon>
        <taxon>Viridiplantae</taxon>
        <taxon>Streptophyta</taxon>
        <taxon>Embryophyta</taxon>
        <taxon>Tracheophyta</taxon>
        <taxon>Spermatophyta</taxon>
        <taxon>Magnoliopsida</taxon>
        <taxon>eudicotyledons</taxon>
        <taxon>Gunneridae</taxon>
        <taxon>Pentapetalae</taxon>
        <taxon>asterids</taxon>
        <taxon>lamiids</taxon>
        <taxon>Lamiales</taxon>
        <taxon>Orobanchaceae</taxon>
        <taxon>Buchnereae</taxon>
        <taxon>Striga</taxon>
    </lineage>
</organism>
<proteinExistence type="predicted"/>
<dbReference type="GO" id="GO:0003677">
    <property type="term" value="F:DNA binding"/>
    <property type="evidence" value="ECO:0007669"/>
    <property type="project" value="UniProtKB-KW"/>
</dbReference>
<reference evidence="3" key="1">
    <citation type="journal article" date="2019" name="Curr. Biol.">
        <title>Genome Sequence of Striga asiatica Provides Insight into the Evolution of Plant Parasitism.</title>
        <authorList>
            <person name="Yoshida S."/>
            <person name="Kim S."/>
            <person name="Wafula E.K."/>
            <person name="Tanskanen J."/>
            <person name="Kim Y.M."/>
            <person name="Honaas L."/>
            <person name="Yang Z."/>
            <person name="Spallek T."/>
            <person name="Conn C.E."/>
            <person name="Ichihashi Y."/>
            <person name="Cheong K."/>
            <person name="Cui S."/>
            <person name="Der J.P."/>
            <person name="Gundlach H."/>
            <person name="Jiao Y."/>
            <person name="Hori C."/>
            <person name="Ishida J.K."/>
            <person name="Kasahara H."/>
            <person name="Kiba T."/>
            <person name="Kim M.S."/>
            <person name="Koo N."/>
            <person name="Laohavisit A."/>
            <person name="Lee Y.H."/>
            <person name="Lumba S."/>
            <person name="McCourt P."/>
            <person name="Mortimer J.C."/>
            <person name="Mutuku J.M."/>
            <person name="Nomura T."/>
            <person name="Sasaki-Sekimoto Y."/>
            <person name="Seto Y."/>
            <person name="Wang Y."/>
            <person name="Wakatake T."/>
            <person name="Sakakibara H."/>
            <person name="Demura T."/>
            <person name="Yamaguchi S."/>
            <person name="Yoneyama K."/>
            <person name="Manabe R.I."/>
            <person name="Nelson D.C."/>
            <person name="Schulman A.H."/>
            <person name="Timko M.P."/>
            <person name="dePamphilis C.W."/>
            <person name="Choi D."/>
            <person name="Shirasu K."/>
        </authorList>
    </citation>
    <scope>NUCLEOTIDE SEQUENCE [LARGE SCALE GENOMIC DNA]</scope>
    <source>
        <strain evidence="3">cv. UVA1</strain>
    </source>
</reference>
<keyword evidence="3" id="KW-1185">Reference proteome</keyword>
<sequence>MPPPPTERPKSMLLSRQLQPRNSPLSLPPENGLTNCHTYIIQYRKPYTTQSTPQKERKKRNRKYLKQPWYAPSDHIADNTSVGLASAFKFLKDLINLQRSPQQHKHDRTRHRVYVGHQYNHESENQHQVNVPPRKEE</sequence>
<gene>
    <name evidence="2" type="ORF">STAS_01347</name>
</gene>
<name>A0A5A7NYZ0_STRAF</name>
<evidence type="ECO:0000256" key="1">
    <source>
        <dbReference type="SAM" id="MobiDB-lite"/>
    </source>
</evidence>
<comment type="caution">
    <text evidence="2">The sequence shown here is derived from an EMBL/GenBank/DDBJ whole genome shotgun (WGS) entry which is preliminary data.</text>
</comment>
<protein>
    <submittedName>
        <fullName evidence="2">Homeodomain-like superfamily protein</fullName>
    </submittedName>
</protein>